<dbReference type="PANTHER" id="PTHR47843">
    <property type="entry name" value="BTB DOMAIN-CONTAINING PROTEIN-RELATED"/>
    <property type="match status" value="1"/>
</dbReference>
<dbReference type="AlphaFoldDB" id="A0A9P4Q3X5"/>
<dbReference type="PROSITE" id="PS50097">
    <property type="entry name" value="BTB"/>
    <property type="match status" value="1"/>
</dbReference>
<keyword evidence="3" id="KW-1185">Reference proteome</keyword>
<organism evidence="2 3">
    <name type="scientific">Polychaeton citri CBS 116435</name>
    <dbReference type="NCBI Taxonomy" id="1314669"/>
    <lineage>
        <taxon>Eukaryota</taxon>
        <taxon>Fungi</taxon>
        <taxon>Dikarya</taxon>
        <taxon>Ascomycota</taxon>
        <taxon>Pezizomycotina</taxon>
        <taxon>Dothideomycetes</taxon>
        <taxon>Dothideomycetidae</taxon>
        <taxon>Capnodiales</taxon>
        <taxon>Capnodiaceae</taxon>
        <taxon>Polychaeton</taxon>
    </lineage>
</organism>
<dbReference type="SUPFAM" id="SSF54695">
    <property type="entry name" value="POZ domain"/>
    <property type="match status" value="1"/>
</dbReference>
<evidence type="ECO:0000313" key="2">
    <source>
        <dbReference type="EMBL" id="KAF2717679.1"/>
    </source>
</evidence>
<dbReference type="InterPro" id="IPR011333">
    <property type="entry name" value="SKP1/BTB/POZ_sf"/>
</dbReference>
<dbReference type="Pfam" id="PF00651">
    <property type="entry name" value="BTB"/>
    <property type="match status" value="1"/>
</dbReference>
<sequence length="161" mass="17679">VTLKVGQPEKIFSVHRGVLCRSSRLMQARLKPAGDAPTASPPDTQPQRLEVVLQDEKPEVVRTYINWLYTGQLPAGFKPQDTRFGGSRPKAGLALCELAGCYVFGEHLQDRGFQNAAIDAMGDSFRQDSGRSLYSVGSKVVSTIYERTPSSSPARRLLVDI</sequence>
<protein>
    <recommendedName>
        <fullName evidence="1">BTB domain-containing protein</fullName>
    </recommendedName>
</protein>
<dbReference type="PANTHER" id="PTHR47843:SF2">
    <property type="entry name" value="BTB DOMAIN-CONTAINING PROTEIN"/>
    <property type="match status" value="1"/>
</dbReference>
<dbReference type="Proteomes" id="UP000799441">
    <property type="component" value="Unassembled WGS sequence"/>
</dbReference>
<gene>
    <name evidence="2" type="ORF">K431DRAFT_199362</name>
</gene>
<evidence type="ECO:0000313" key="3">
    <source>
        <dbReference type="Proteomes" id="UP000799441"/>
    </source>
</evidence>
<dbReference type="OrthoDB" id="3794732at2759"/>
<feature type="domain" description="BTB" evidence="1">
    <location>
        <begin position="1"/>
        <end position="73"/>
    </location>
</feature>
<feature type="non-terminal residue" evidence="2">
    <location>
        <position position="1"/>
    </location>
</feature>
<proteinExistence type="predicted"/>
<accession>A0A9P4Q3X5</accession>
<dbReference type="InterPro" id="IPR000210">
    <property type="entry name" value="BTB/POZ_dom"/>
</dbReference>
<comment type="caution">
    <text evidence="2">The sequence shown here is derived from an EMBL/GenBank/DDBJ whole genome shotgun (WGS) entry which is preliminary data.</text>
</comment>
<evidence type="ECO:0000259" key="1">
    <source>
        <dbReference type="PROSITE" id="PS50097"/>
    </source>
</evidence>
<reference evidence="2" key="1">
    <citation type="journal article" date="2020" name="Stud. Mycol.">
        <title>101 Dothideomycetes genomes: a test case for predicting lifestyles and emergence of pathogens.</title>
        <authorList>
            <person name="Haridas S."/>
            <person name="Albert R."/>
            <person name="Binder M."/>
            <person name="Bloem J."/>
            <person name="Labutti K."/>
            <person name="Salamov A."/>
            <person name="Andreopoulos B."/>
            <person name="Baker S."/>
            <person name="Barry K."/>
            <person name="Bills G."/>
            <person name="Bluhm B."/>
            <person name="Cannon C."/>
            <person name="Castanera R."/>
            <person name="Culley D."/>
            <person name="Daum C."/>
            <person name="Ezra D."/>
            <person name="Gonzalez J."/>
            <person name="Henrissat B."/>
            <person name="Kuo A."/>
            <person name="Liang C."/>
            <person name="Lipzen A."/>
            <person name="Lutzoni F."/>
            <person name="Magnuson J."/>
            <person name="Mondo S."/>
            <person name="Nolan M."/>
            <person name="Ohm R."/>
            <person name="Pangilinan J."/>
            <person name="Park H.-J."/>
            <person name="Ramirez L."/>
            <person name="Alfaro M."/>
            <person name="Sun H."/>
            <person name="Tritt A."/>
            <person name="Yoshinaga Y."/>
            <person name="Zwiers L.-H."/>
            <person name="Turgeon B."/>
            <person name="Goodwin S."/>
            <person name="Spatafora J."/>
            <person name="Crous P."/>
            <person name="Grigoriev I."/>
        </authorList>
    </citation>
    <scope>NUCLEOTIDE SEQUENCE</scope>
    <source>
        <strain evidence="2">CBS 116435</strain>
    </source>
</reference>
<feature type="non-terminal residue" evidence="2">
    <location>
        <position position="161"/>
    </location>
</feature>
<dbReference type="EMBL" id="MU003839">
    <property type="protein sequence ID" value="KAF2717679.1"/>
    <property type="molecule type" value="Genomic_DNA"/>
</dbReference>
<name>A0A9P4Q3X5_9PEZI</name>
<dbReference type="Gene3D" id="3.30.710.10">
    <property type="entry name" value="Potassium Channel Kv1.1, Chain A"/>
    <property type="match status" value="1"/>
</dbReference>
<dbReference type="CDD" id="cd18186">
    <property type="entry name" value="BTB_POZ_ZBTB_KLHL-like"/>
    <property type="match status" value="1"/>
</dbReference>